<feature type="compositionally biased region" description="Pro residues" evidence="2">
    <location>
        <begin position="25"/>
        <end position="35"/>
    </location>
</feature>
<comment type="similarity">
    <text evidence="1">Belongs to the bactofilin family.</text>
</comment>
<organism evidence="3 4">
    <name type="scientific">Candidatus Filomicrobium marinum</name>
    <dbReference type="NCBI Taxonomy" id="1608628"/>
    <lineage>
        <taxon>Bacteria</taxon>
        <taxon>Pseudomonadati</taxon>
        <taxon>Pseudomonadota</taxon>
        <taxon>Alphaproteobacteria</taxon>
        <taxon>Hyphomicrobiales</taxon>
        <taxon>Hyphomicrobiaceae</taxon>
        <taxon>Filomicrobium</taxon>
    </lineage>
</organism>
<dbReference type="PANTHER" id="PTHR35024">
    <property type="entry name" value="HYPOTHETICAL CYTOSOLIC PROTEIN"/>
    <property type="match status" value="1"/>
</dbReference>
<dbReference type="EMBL" id="LN829119">
    <property type="protein sequence ID" value="CPR15239.1"/>
    <property type="molecule type" value="Genomic_DNA"/>
</dbReference>
<sequence>MFGRSANQDQKPHEQPLPSTSHATPPQPPSPPAFPLPSQQQQPAGNQQSPTSTSIIGDDLAIVGQKITIVSQSRVHINGNIQGDINGKEVVVGRSGKVTGVVTAHSVSVEGEVDGAIRGSSVTLTSTARVAGDIHHRTLSIAEGAHFDGRVRRPKDDAELSPNLDVASLTAASTSN</sequence>
<dbReference type="Proteomes" id="UP000033187">
    <property type="component" value="Chromosome 1"/>
</dbReference>
<dbReference type="PANTHER" id="PTHR35024:SF4">
    <property type="entry name" value="POLYMER-FORMING CYTOSKELETAL PROTEIN"/>
    <property type="match status" value="1"/>
</dbReference>
<evidence type="ECO:0000256" key="2">
    <source>
        <dbReference type="SAM" id="MobiDB-lite"/>
    </source>
</evidence>
<gene>
    <name evidence="3" type="ORF">YBN1229_v1_0269</name>
</gene>
<evidence type="ECO:0000313" key="4">
    <source>
        <dbReference type="Proteomes" id="UP000033187"/>
    </source>
</evidence>
<feature type="region of interest" description="Disordered" evidence="2">
    <location>
        <begin position="1"/>
        <end position="54"/>
    </location>
</feature>
<dbReference type="KEGG" id="fiy:BN1229_v1_0269"/>
<dbReference type="Pfam" id="PF04519">
    <property type="entry name" value="Bactofilin"/>
    <property type="match status" value="1"/>
</dbReference>
<evidence type="ECO:0000313" key="3">
    <source>
        <dbReference type="EMBL" id="CPR15239.1"/>
    </source>
</evidence>
<accession>A0A0D6JB66</accession>
<reference evidence="4" key="1">
    <citation type="submission" date="2015-02" db="EMBL/GenBank/DDBJ databases">
        <authorList>
            <person name="Chooi Y.-H."/>
        </authorList>
    </citation>
    <scope>NUCLEOTIDE SEQUENCE [LARGE SCALE GENOMIC DNA]</scope>
    <source>
        <strain evidence="4">strain Y</strain>
    </source>
</reference>
<keyword evidence="4" id="KW-1185">Reference proteome</keyword>
<evidence type="ECO:0000256" key="1">
    <source>
        <dbReference type="ARBA" id="ARBA00044755"/>
    </source>
</evidence>
<dbReference type="RefSeq" id="WP_052743596.1">
    <property type="nucleotide sequence ID" value="NZ_LN829118.1"/>
</dbReference>
<dbReference type="InterPro" id="IPR007607">
    <property type="entry name" value="BacA/B"/>
</dbReference>
<protein>
    <recommendedName>
        <fullName evidence="5">Polymer-forming cytoskeletal protein</fullName>
    </recommendedName>
</protein>
<feature type="compositionally biased region" description="Low complexity" evidence="2">
    <location>
        <begin position="36"/>
        <end position="50"/>
    </location>
</feature>
<evidence type="ECO:0008006" key="5">
    <source>
        <dbReference type="Google" id="ProtNLM"/>
    </source>
</evidence>
<dbReference type="KEGG" id="fil:BN1229_v1_0265"/>
<proteinExistence type="inferred from homology"/>
<name>A0A0D6JB66_9HYPH</name>
<dbReference type="AlphaFoldDB" id="A0A0D6JB66"/>